<evidence type="ECO:0000313" key="9">
    <source>
        <dbReference type="Proteomes" id="UP000324927"/>
    </source>
</evidence>
<dbReference type="InterPro" id="IPR004839">
    <property type="entry name" value="Aminotransferase_I/II_large"/>
</dbReference>
<keyword evidence="8" id="KW-0808">Transferase</keyword>
<evidence type="ECO:0000256" key="4">
    <source>
        <dbReference type="ARBA" id="ARBA00023125"/>
    </source>
</evidence>
<evidence type="ECO:0000256" key="5">
    <source>
        <dbReference type="ARBA" id="ARBA00023163"/>
    </source>
</evidence>
<dbReference type="InterPro" id="IPR036388">
    <property type="entry name" value="WH-like_DNA-bd_sf"/>
</dbReference>
<protein>
    <submittedName>
        <fullName evidence="8">PLP-dependent aminotransferase family protein</fullName>
    </submittedName>
</protein>
<keyword evidence="5" id="KW-0804">Transcription</keyword>
<reference evidence="8 9" key="1">
    <citation type="submission" date="2019-08" db="EMBL/GenBank/DDBJ databases">
        <authorList>
            <person name="Grouzdev D."/>
            <person name="Tikhonova E."/>
            <person name="Kravchenko I."/>
        </authorList>
    </citation>
    <scope>NUCLEOTIDE SEQUENCE [LARGE SCALE GENOMIC DNA]</scope>
    <source>
        <strain evidence="8 9">59b</strain>
    </source>
</reference>
<evidence type="ECO:0000256" key="6">
    <source>
        <dbReference type="SAM" id="MobiDB-lite"/>
    </source>
</evidence>
<comment type="caution">
    <text evidence="8">The sequence shown here is derived from an EMBL/GenBank/DDBJ whole genome shotgun (WGS) entry which is preliminary data.</text>
</comment>
<dbReference type="InterPro" id="IPR051446">
    <property type="entry name" value="HTH_trans_reg/aminotransferase"/>
</dbReference>
<name>A0A5A9GQT5_AZOLI</name>
<dbReference type="GO" id="GO:0030170">
    <property type="term" value="F:pyridoxal phosphate binding"/>
    <property type="evidence" value="ECO:0007669"/>
    <property type="project" value="InterPro"/>
</dbReference>
<keyword evidence="8" id="KW-0032">Aminotransferase</keyword>
<organism evidence="8 9">
    <name type="scientific">Azospirillum lipoferum</name>
    <dbReference type="NCBI Taxonomy" id="193"/>
    <lineage>
        <taxon>Bacteria</taxon>
        <taxon>Pseudomonadati</taxon>
        <taxon>Pseudomonadota</taxon>
        <taxon>Alphaproteobacteria</taxon>
        <taxon>Rhodospirillales</taxon>
        <taxon>Azospirillaceae</taxon>
        <taxon>Azospirillum</taxon>
    </lineage>
</organism>
<evidence type="ECO:0000256" key="3">
    <source>
        <dbReference type="ARBA" id="ARBA00023015"/>
    </source>
</evidence>
<dbReference type="PROSITE" id="PS50949">
    <property type="entry name" value="HTH_GNTR"/>
    <property type="match status" value="1"/>
</dbReference>
<dbReference type="InterPro" id="IPR015424">
    <property type="entry name" value="PyrdxlP-dep_Trfase"/>
</dbReference>
<feature type="domain" description="HTH gntR-type" evidence="7">
    <location>
        <begin position="11"/>
        <end position="79"/>
    </location>
</feature>
<dbReference type="InterPro" id="IPR036390">
    <property type="entry name" value="WH_DNA-bd_sf"/>
</dbReference>
<keyword evidence="9" id="KW-1185">Reference proteome</keyword>
<evidence type="ECO:0000259" key="7">
    <source>
        <dbReference type="PROSITE" id="PS50949"/>
    </source>
</evidence>
<dbReference type="InterPro" id="IPR000524">
    <property type="entry name" value="Tscrpt_reg_HTH_GntR"/>
</dbReference>
<sequence length="525" mass="56554">MSTLPQPDGVRTIASRIGDAIRAQIADGVYPPGARLPSSRALAADLGVSRTTVTAAYEQLAAEGYLEVRQGARPQVPKGLRPAGLRLDSLRPDDLKTAPPDTGAPLPRLSEFGRRLAGLPLHHPAETGGPVIDFRYGELAASDFPTLTWKRAVDAAILRRPSRLRYGDPSGSPELRSALQAYLWRARGLRCDPDQIIVVNGSQQGLDLCVRLLLDPGEAAVIEDPCYAAARDILVATGARLVPRMVDREGMRTEGLPPARLAYVTPSHQFPLGSVMSVSRRQDLLAWAQACGATVIEDDYDGEYRFDVAPIPTLQSLDGALDEAGTVIYLGTVSKTLSPALRLGYLVVPRPLIQAFRAAKRLADRHTPALEQSALADLLASGAYERHVRRVRRRNGERRAALLAALRTRLGDGVRVEGAEAGLHVVAWLTRFPLEREAMIVSAARAAGVGVYPITPLYDPSSLSGRPDSGRPNHPGLVIGYAGLEDREIAQGIERLGAALETLAESRAESRADEDTPLSAPRPCR</sequence>
<dbReference type="Pfam" id="PF00392">
    <property type="entry name" value="GntR"/>
    <property type="match status" value="1"/>
</dbReference>
<dbReference type="Pfam" id="PF00155">
    <property type="entry name" value="Aminotran_1_2"/>
    <property type="match status" value="1"/>
</dbReference>
<dbReference type="AlphaFoldDB" id="A0A5A9GQT5"/>
<dbReference type="SMART" id="SM00345">
    <property type="entry name" value="HTH_GNTR"/>
    <property type="match status" value="1"/>
</dbReference>
<dbReference type="CDD" id="cd00609">
    <property type="entry name" value="AAT_like"/>
    <property type="match status" value="1"/>
</dbReference>
<feature type="region of interest" description="Disordered" evidence="6">
    <location>
        <begin position="73"/>
        <end position="107"/>
    </location>
</feature>
<dbReference type="SUPFAM" id="SSF53383">
    <property type="entry name" value="PLP-dependent transferases"/>
    <property type="match status" value="1"/>
</dbReference>
<feature type="region of interest" description="Disordered" evidence="6">
    <location>
        <begin position="505"/>
        <end position="525"/>
    </location>
</feature>
<evidence type="ECO:0000256" key="2">
    <source>
        <dbReference type="ARBA" id="ARBA00022898"/>
    </source>
</evidence>
<dbReference type="Gene3D" id="3.40.640.10">
    <property type="entry name" value="Type I PLP-dependent aspartate aminotransferase-like (Major domain)"/>
    <property type="match status" value="1"/>
</dbReference>
<keyword evidence="3" id="KW-0805">Transcription regulation</keyword>
<evidence type="ECO:0000256" key="1">
    <source>
        <dbReference type="ARBA" id="ARBA00005384"/>
    </source>
</evidence>
<keyword evidence="2" id="KW-0663">Pyridoxal phosphate</keyword>
<dbReference type="GO" id="GO:0008483">
    <property type="term" value="F:transaminase activity"/>
    <property type="evidence" value="ECO:0007669"/>
    <property type="project" value="UniProtKB-KW"/>
</dbReference>
<dbReference type="GO" id="GO:0003700">
    <property type="term" value="F:DNA-binding transcription factor activity"/>
    <property type="evidence" value="ECO:0007669"/>
    <property type="project" value="InterPro"/>
</dbReference>
<dbReference type="CDD" id="cd07377">
    <property type="entry name" value="WHTH_GntR"/>
    <property type="match status" value="1"/>
</dbReference>
<dbReference type="Proteomes" id="UP000324927">
    <property type="component" value="Unassembled WGS sequence"/>
</dbReference>
<accession>A0A5A9GQT5</accession>
<dbReference type="EMBL" id="VTTN01000003">
    <property type="protein sequence ID" value="KAA0596730.1"/>
    <property type="molecule type" value="Genomic_DNA"/>
</dbReference>
<dbReference type="PANTHER" id="PTHR46577:SF1">
    <property type="entry name" value="HTH-TYPE TRANSCRIPTIONAL REGULATORY PROTEIN GABR"/>
    <property type="match status" value="1"/>
</dbReference>
<evidence type="ECO:0000313" key="8">
    <source>
        <dbReference type="EMBL" id="KAA0596730.1"/>
    </source>
</evidence>
<dbReference type="InterPro" id="IPR015421">
    <property type="entry name" value="PyrdxlP-dep_Trfase_major"/>
</dbReference>
<dbReference type="SUPFAM" id="SSF46785">
    <property type="entry name" value="Winged helix' DNA-binding domain"/>
    <property type="match status" value="1"/>
</dbReference>
<dbReference type="PANTHER" id="PTHR46577">
    <property type="entry name" value="HTH-TYPE TRANSCRIPTIONAL REGULATORY PROTEIN GABR"/>
    <property type="match status" value="1"/>
</dbReference>
<proteinExistence type="inferred from homology"/>
<keyword evidence="4" id="KW-0238">DNA-binding</keyword>
<dbReference type="PRINTS" id="PR00035">
    <property type="entry name" value="HTHGNTR"/>
</dbReference>
<gene>
    <name evidence="8" type="ORF">FZ942_11595</name>
</gene>
<comment type="similarity">
    <text evidence="1">In the C-terminal section; belongs to the class-I pyridoxal-phosphate-dependent aminotransferase family.</text>
</comment>
<dbReference type="OrthoDB" id="9808770at2"/>
<dbReference type="RefSeq" id="WP_149231233.1">
    <property type="nucleotide sequence ID" value="NZ_JALJXJ010000004.1"/>
</dbReference>
<feature type="compositionally biased region" description="Basic and acidic residues" evidence="6">
    <location>
        <begin position="505"/>
        <end position="514"/>
    </location>
</feature>
<dbReference type="GO" id="GO:0003677">
    <property type="term" value="F:DNA binding"/>
    <property type="evidence" value="ECO:0007669"/>
    <property type="project" value="UniProtKB-KW"/>
</dbReference>
<dbReference type="Gene3D" id="1.10.10.10">
    <property type="entry name" value="Winged helix-like DNA-binding domain superfamily/Winged helix DNA-binding domain"/>
    <property type="match status" value="1"/>
</dbReference>